<comment type="caution">
    <text evidence="1">The sequence shown here is derived from an EMBL/GenBank/DDBJ whole genome shotgun (WGS) entry which is preliminary data.</text>
</comment>
<dbReference type="AlphaFoldDB" id="A0AA40FX36"/>
<protein>
    <submittedName>
        <fullName evidence="1">Uncharacterized protein</fullName>
    </submittedName>
</protein>
<evidence type="ECO:0000313" key="2">
    <source>
        <dbReference type="Proteomes" id="UP001177670"/>
    </source>
</evidence>
<dbReference type="EMBL" id="JAHYIQ010000013">
    <property type="protein sequence ID" value="KAK1126992.1"/>
    <property type="molecule type" value="Genomic_DNA"/>
</dbReference>
<dbReference type="Proteomes" id="UP001177670">
    <property type="component" value="Unassembled WGS sequence"/>
</dbReference>
<organism evidence="1 2">
    <name type="scientific">Melipona bicolor</name>
    <dbReference type="NCBI Taxonomy" id="60889"/>
    <lineage>
        <taxon>Eukaryota</taxon>
        <taxon>Metazoa</taxon>
        <taxon>Ecdysozoa</taxon>
        <taxon>Arthropoda</taxon>
        <taxon>Hexapoda</taxon>
        <taxon>Insecta</taxon>
        <taxon>Pterygota</taxon>
        <taxon>Neoptera</taxon>
        <taxon>Endopterygota</taxon>
        <taxon>Hymenoptera</taxon>
        <taxon>Apocrita</taxon>
        <taxon>Aculeata</taxon>
        <taxon>Apoidea</taxon>
        <taxon>Anthophila</taxon>
        <taxon>Apidae</taxon>
        <taxon>Melipona</taxon>
    </lineage>
</organism>
<keyword evidence="2" id="KW-1185">Reference proteome</keyword>
<proteinExistence type="predicted"/>
<reference evidence="1" key="1">
    <citation type="submission" date="2021-10" db="EMBL/GenBank/DDBJ databases">
        <title>Melipona bicolor Genome sequencing and assembly.</title>
        <authorList>
            <person name="Araujo N.S."/>
            <person name="Arias M.C."/>
        </authorList>
    </citation>
    <scope>NUCLEOTIDE SEQUENCE</scope>
    <source>
        <strain evidence="1">USP_2M_L1-L4_2017</strain>
        <tissue evidence="1">Whole body</tissue>
    </source>
</reference>
<gene>
    <name evidence="1" type="ORF">K0M31_004607</name>
</gene>
<name>A0AA40FX36_9HYME</name>
<evidence type="ECO:0000313" key="1">
    <source>
        <dbReference type="EMBL" id="KAK1126992.1"/>
    </source>
</evidence>
<accession>A0AA40FX36</accession>
<sequence>MLTAPASKIAPSVSGPRSSPLDLYDWLIRDTRKNTVQFYTLQRAIFPTRRSTKAPRETLGQWWFFVSNLHPRFAAFGCKLQASCERPRASYENVNICTARAAASEGEYSLFQIDERKYKGETARKAPRSKFVIDEYCCFEYEDEDDSIRSRSDQQPVGEQQADQAIPIGRRSSFLALVGGAAVSRLERPPGWKFSLVATVGEVVS</sequence>